<evidence type="ECO:0000256" key="1">
    <source>
        <dbReference type="ARBA" id="ARBA00009320"/>
    </source>
</evidence>
<dbReference type="Pfam" id="PF01063">
    <property type="entry name" value="Aminotran_4"/>
    <property type="match status" value="1"/>
</dbReference>
<protein>
    <submittedName>
        <fullName evidence="2">Branched-chain amino acid aminotransferase/4-amino-4-deoxychorismate lyase</fullName>
    </submittedName>
</protein>
<dbReference type="GO" id="GO:0046394">
    <property type="term" value="P:carboxylic acid biosynthetic process"/>
    <property type="evidence" value="ECO:0007669"/>
    <property type="project" value="UniProtKB-ARBA"/>
</dbReference>
<dbReference type="NCBIfam" id="NF006734">
    <property type="entry name" value="PRK09266.1"/>
    <property type="match status" value="1"/>
</dbReference>
<dbReference type="PANTHER" id="PTHR42743">
    <property type="entry name" value="AMINO-ACID AMINOTRANSFERASE"/>
    <property type="match status" value="1"/>
</dbReference>
<comment type="caution">
    <text evidence="2">The sequence shown here is derived from an EMBL/GenBank/DDBJ whole genome shotgun (WGS) entry which is preliminary data.</text>
</comment>
<dbReference type="RefSeq" id="WP_022610183.1">
    <property type="nucleotide sequence ID" value="NZ_LK391965.1"/>
</dbReference>
<dbReference type="AlphaFoldDB" id="A0AAV2VHW3"/>
<dbReference type="EMBL" id="CAOF01000010">
    <property type="protein sequence ID" value="CCO44257.1"/>
    <property type="molecule type" value="Genomic_DNA"/>
</dbReference>
<organism evidence="2 3">
    <name type="scientific">Vibrio nigripulchritudo SOn1</name>
    <dbReference type="NCBI Taxonomy" id="1238450"/>
    <lineage>
        <taxon>Bacteria</taxon>
        <taxon>Pseudomonadati</taxon>
        <taxon>Pseudomonadota</taxon>
        <taxon>Gammaproteobacteria</taxon>
        <taxon>Vibrionales</taxon>
        <taxon>Vibrionaceae</taxon>
        <taxon>Vibrio</taxon>
    </lineage>
</organism>
<dbReference type="InterPro" id="IPR036038">
    <property type="entry name" value="Aminotransferase-like"/>
</dbReference>
<dbReference type="SUPFAM" id="SSF56752">
    <property type="entry name" value="D-aminoacid aminotransferase-like PLP-dependent enzymes"/>
    <property type="match status" value="1"/>
</dbReference>
<comment type="similarity">
    <text evidence="1">Belongs to the class-IV pyridoxal-phosphate-dependent aminotransferase family.</text>
</comment>
<sequence>MNTDNYSEQTLLNGELIPNSEMCRLAFSGFAHFTALQVRDRKIKGMDLHLERLKNASMTFFGKTVPDEIVRCYVRTALEKGPADLSLTVTVYSPKGEFTSESMDIEPKVLIRTSAPSNGPDGPLKLAAIHHQRPLAHIKHVGEIGKTYYLHQAIRQGFDDAVFIDNNNRISEGTIWNMAFWDGETIVWPKADMLKGTMMTMVQRQLTKLDIPQRTEPVTIEHLAELTGAVVMNSWTPGINVSEISSHKFPQSNELSALLHNAYKNELAEEV</sequence>
<gene>
    <name evidence="2" type="ORF">VIBNISOn1_1070029</name>
</gene>
<dbReference type="InterPro" id="IPR043132">
    <property type="entry name" value="BCAT-like_C"/>
</dbReference>
<accession>A0AAV2VHW3</accession>
<dbReference type="PANTHER" id="PTHR42743:SF13">
    <property type="entry name" value="P-LOOP CONTAINING NUCLEOSIDE TRIPHOSPHATE HYDROLASE PROTEIN"/>
    <property type="match status" value="1"/>
</dbReference>
<dbReference type="GO" id="GO:0016829">
    <property type="term" value="F:lyase activity"/>
    <property type="evidence" value="ECO:0007669"/>
    <property type="project" value="UniProtKB-KW"/>
</dbReference>
<proteinExistence type="inferred from homology"/>
<dbReference type="Gene3D" id="3.20.10.10">
    <property type="entry name" value="D-amino Acid Aminotransferase, subunit A, domain 2"/>
    <property type="match status" value="1"/>
</dbReference>
<dbReference type="GO" id="GO:0008483">
    <property type="term" value="F:transaminase activity"/>
    <property type="evidence" value="ECO:0007669"/>
    <property type="project" value="UniProtKB-KW"/>
</dbReference>
<dbReference type="InterPro" id="IPR050571">
    <property type="entry name" value="Class-IV_PLP-Dep_Aminotrnsfr"/>
</dbReference>
<dbReference type="InterPro" id="IPR001544">
    <property type="entry name" value="Aminotrans_IV"/>
</dbReference>
<keyword evidence="2" id="KW-0808">Transferase</keyword>
<keyword evidence="2" id="KW-0456">Lyase</keyword>
<dbReference type="Proteomes" id="UP000018211">
    <property type="component" value="Unassembled WGS sequence"/>
</dbReference>
<keyword evidence="2" id="KW-0032">Aminotransferase</keyword>
<name>A0AAV2VHW3_9VIBR</name>
<evidence type="ECO:0000313" key="2">
    <source>
        <dbReference type="EMBL" id="CCO44257.1"/>
    </source>
</evidence>
<reference evidence="2 3" key="1">
    <citation type="journal article" date="2013" name="ISME J.">
        <title>Comparative genomics of pathogenic lineages of Vibrio nigripulchritudo identifies virulence-associated traits.</title>
        <authorList>
            <person name="Goudenege D."/>
            <person name="Labreuche Y."/>
            <person name="Krin E."/>
            <person name="Ansquer D."/>
            <person name="Mangenot S."/>
            <person name="Calteau A."/>
            <person name="Medigue C."/>
            <person name="Mazel D."/>
            <person name="Polz M.F."/>
            <person name="Le Roux F."/>
        </authorList>
    </citation>
    <scope>NUCLEOTIDE SEQUENCE [LARGE SCALE GENOMIC DNA]</scope>
    <source>
        <strain evidence="2 3">SOn1</strain>
    </source>
</reference>
<evidence type="ECO:0000313" key="3">
    <source>
        <dbReference type="Proteomes" id="UP000018211"/>
    </source>
</evidence>